<gene>
    <name evidence="1" type="ORF">JOD64_005419</name>
</gene>
<name>A0ABS2M1Y2_9ACTN</name>
<protein>
    <submittedName>
        <fullName evidence="1">Tetratricopeptide (TPR) repeat protein</fullName>
    </submittedName>
</protein>
<dbReference type="RefSeq" id="WP_204944807.1">
    <property type="nucleotide sequence ID" value="NZ_JAFBBP010000001.1"/>
</dbReference>
<dbReference type="EMBL" id="JAFBBP010000001">
    <property type="protein sequence ID" value="MBM7494197.1"/>
    <property type="molecule type" value="Genomic_DNA"/>
</dbReference>
<accession>A0ABS2M1Y2</accession>
<sequence>MVTALDKAIATLDGFRAGGRRLASRSAALSHLLFGLWLRWQDGGDDGDLREITGLGPFEGPAAELVAAAEKQLAHDKTVHSEVRLDVALTLRNARGAAYKRTGDVSHLDEVIRLGLVAAEFATGDDRADLLSAQSAALIERYGRTGSVESRDEAITAVRRERLEYPVDHDNWLSASTDLHQLIAERWMSTRDPADGSELVALSGELVANERLSREKRAQLARDRSNLLWDRARNRGSAEDLGRAVESARDWVRLGDDDPGQLSSICYLLQSWFTVTEVPDDLREAVALGRRSVERPAMDPREQRRRLSNLFGAEMALAETTGERADHDAAVATARTAVEVYPPGDPARSPDLMNLALALWQRCRVSGDRGDLDESLRVGREAMRTAGEQDRIRVAATLLGALGLRLEIENDPAARDEGLRLLGRTPPADPALLNSIRIFAEAVRRHPVPAVVERFLHDYTAGLLEIAIQASEEGARQRKLAHLDLALALLATAEAVTPTPNAAVFEGLRGQMMLRHWQVSRRRVELDEAIGLLIRAGSEESDPRREMAGQHLWDAAVALYRRFRRRRRIADLHEARRQMERALAATAPEAEERPRMVQFLAGIDGHLTKPSMLIGHGDLGEADREDLSSPAGIANVMRWNQGERRESGLTWVDTGGPDVGDPGSPRVLFLRTFTEDDASYVVLNSLGAALDGGSGRIEIVSDQRDRATVEQHWAEAFGKRPAPIDFVAPGRDGWRRTVLERMAAADVIVLHVSPKDVDFPEFPFAQPSTELGMDWDRFMDAPMAGPITGGGLLREVSFLNRVRRLPVTVVVCDGRYRDTLDDLIALGGVMGDFTDMAGNWVTPRLAAIDKQVGHLRRAYRGISYRRADGEVVVSDLAGALGLALGDLRDADITLEPAPWRPADLCGRSPEPRRLPPDGAAKIVAYTDVEAVLFLPEGEITEIDHREVPAILSRAAIATGCPYCRAPIERMFFFVRELMTREQRASGTPDLHAKCQVCGRKSSQWDTNLMPQ</sequence>
<proteinExistence type="predicted"/>
<reference evidence="1 2" key="1">
    <citation type="submission" date="2021-01" db="EMBL/GenBank/DDBJ databases">
        <title>Sequencing the genomes of 1000 actinobacteria strains.</title>
        <authorList>
            <person name="Klenk H.-P."/>
        </authorList>
    </citation>
    <scope>NUCLEOTIDE SEQUENCE [LARGE SCALE GENOMIC DNA]</scope>
    <source>
        <strain evidence="1 2">DSM 100204</strain>
    </source>
</reference>
<keyword evidence="2" id="KW-1185">Reference proteome</keyword>
<comment type="caution">
    <text evidence="1">The sequence shown here is derived from an EMBL/GenBank/DDBJ whole genome shotgun (WGS) entry which is preliminary data.</text>
</comment>
<organism evidence="1 2">
    <name type="scientific">Micromonospora luteifusca</name>
    <dbReference type="NCBI Taxonomy" id="709860"/>
    <lineage>
        <taxon>Bacteria</taxon>
        <taxon>Bacillati</taxon>
        <taxon>Actinomycetota</taxon>
        <taxon>Actinomycetes</taxon>
        <taxon>Micromonosporales</taxon>
        <taxon>Micromonosporaceae</taxon>
        <taxon>Micromonospora</taxon>
    </lineage>
</organism>
<dbReference type="Proteomes" id="UP000764837">
    <property type="component" value="Unassembled WGS sequence"/>
</dbReference>
<evidence type="ECO:0000313" key="2">
    <source>
        <dbReference type="Proteomes" id="UP000764837"/>
    </source>
</evidence>
<evidence type="ECO:0000313" key="1">
    <source>
        <dbReference type="EMBL" id="MBM7494197.1"/>
    </source>
</evidence>